<gene>
    <name evidence="2" type="ORF">MPL3356_60078</name>
    <name evidence="4" type="ORF">MPL3365_30329</name>
    <name evidence="3" type="ORF">MPLDJ20_120382</name>
</gene>
<dbReference type="STRING" id="69974.MPLDJ20_120382"/>
<keyword evidence="5" id="KW-1185">Reference proteome</keyword>
<accession>A0A090G7K9</accession>
<evidence type="ECO:0000256" key="1">
    <source>
        <dbReference type="SAM" id="MobiDB-lite"/>
    </source>
</evidence>
<feature type="compositionally biased region" description="Basic and acidic residues" evidence="1">
    <location>
        <begin position="18"/>
        <end position="45"/>
    </location>
</feature>
<dbReference type="Proteomes" id="UP000046373">
    <property type="component" value="Unassembled WGS sequence"/>
</dbReference>
<evidence type="ECO:0000313" key="4">
    <source>
        <dbReference type="EMBL" id="CDX58819.1"/>
    </source>
</evidence>
<evidence type="ECO:0000313" key="3">
    <source>
        <dbReference type="EMBL" id="CDX28886.1"/>
    </source>
</evidence>
<reference evidence="6 7" key="1">
    <citation type="submission" date="2014-08" db="EMBL/GenBank/DDBJ databases">
        <authorList>
            <person name="Moulin Lionel"/>
        </authorList>
    </citation>
    <scope>NUCLEOTIDE SEQUENCE [LARGE SCALE GENOMIC DNA]</scope>
</reference>
<evidence type="ECO:0000313" key="7">
    <source>
        <dbReference type="Proteomes" id="UP000046373"/>
    </source>
</evidence>
<dbReference type="AlphaFoldDB" id="A0A090G7K9"/>
<name>A0A090G7K9_MESPL</name>
<dbReference type="EMBL" id="CCMZ01000056">
    <property type="protein sequence ID" value="CDX25758.1"/>
    <property type="molecule type" value="Genomic_DNA"/>
</dbReference>
<reference evidence="5" key="2">
    <citation type="submission" date="2014-08" db="EMBL/GenBank/DDBJ databases">
        <authorList>
            <person name="Moulin L."/>
        </authorList>
    </citation>
    <scope>NUCLEOTIDE SEQUENCE [LARGE SCALE GENOMIC DNA]</scope>
</reference>
<evidence type="ECO:0000313" key="2">
    <source>
        <dbReference type="EMBL" id="CDX25758.1"/>
    </source>
</evidence>
<feature type="region of interest" description="Disordered" evidence="1">
    <location>
        <begin position="1"/>
        <end position="55"/>
    </location>
</feature>
<dbReference type="EMBL" id="CCNB01000004">
    <property type="protein sequence ID" value="CDX28886.1"/>
    <property type="molecule type" value="Genomic_DNA"/>
</dbReference>
<protein>
    <submittedName>
        <fullName evidence="4">Uncharacterized protein</fullName>
    </submittedName>
</protein>
<organism evidence="4 6">
    <name type="scientific">Mesorhizobium plurifarium</name>
    <dbReference type="NCBI Taxonomy" id="69974"/>
    <lineage>
        <taxon>Bacteria</taxon>
        <taxon>Pseudomonadati</taxon>
        <taxon>Pseudomonadota</taxon>
        <taxon>Alphaproteobacteria</taxon>
        <taxon>Hyphomicrobiales</taxon>
        <taxon>Phyllobacteriaceae</taxon>
        <taxon>Mesorhizobium</taxon>
    </lineage>
</organism>
<dbReference type="Proteomes" id="UP000045285">
    <property type="component" value="Unassembled WGS sequence"/>
</dbReference>
<proteinExistence type="predicted"/>
<sequence>MEPKSSRDLPGPKPRKDKQRETRDAAARTPDKTNDWDRNKVHGDGESIGIEEDEP</sequence>
<evidence type="ECO:0000313" key="6">
    <source>
        <dbReference type="Proteomes" id="UP000046122"/>
    </source>
</evidence>
<dbReference type="EMBL" id="CCNE01000023">
    <property type="protein sequence ID" value="CDX58819.1"/>
    <property type="molecule type" value="Genomic_DNA"/>
</dbReference>
<evidence type="ECO:0000313" key="5">
    <source>
        <dbReference type="Proteomes" id="UP000045285"/>
    </source>
</evidence>
<dbReference type="Proteomes" id="UP000046122">
    <property type="component" value="Unassembled WGS sequence"/>
</dbReference>